<name>A0ACC0MFN1_RHOML</name>
<comment type="caution">
    <text evidence="1">The sequence shown here is derived from an EMBL/GenBank/DDBJ whole genome shotgun (WGS) entry which is preliminary data.</text>
</comment>
<keyword evidence="2" id="KW-1185">Reference proteome</keyword>
<reference evidence="1" key="1">
    <citation type="submission" date="2022-02" db="EMBL/GenBank/DDBJ databases">
        <title>Plant Genome Project.</title>
        <authorList>
            <person name="Zhang R.-G."/>
        </authorList>
    </citation>
    <scope>NUCLEOTIDE SEQUENCE</scope>
    <source>
        <strain evidence="1">AT1</strain>
    </source>
</reference>
<dbReference type="Proteomes" id="UP001062846">
    <property type="component" value="Chromosome 9"/>
</dbReference>
<sequence length="72" mass="7689">MSSHGRNRRSSKTIVGLPFSECSPLRNAGEGSQEDNLPFSLDDVSNGPDRSPSFVKKPSMKSTVGFSLGGFV</sequence>
<organism evidence="1 2">
    <name type="scientific">Rhododendron molle</name>
    <name type="common">Chinese azalea</name>
    <name type="synonym">Azalea mollis</name>
    <dbReference type="NCBI Taxonomy" id="49168"/>
    <lineage>
        <taxon>Eukaryota</taxon>
        <taxon>Viridiplantae</taxon>
        <taxon>Streptophyta</taxon>
        <taxon>Embryophyta</taxon>
        <taxon>Tracheophyta</taxon>
        <taxon>Spermatophyta</taxon>
        <taxon>Magnoliopsida</taxon>
        <taxon>eudicotyledons</taxon>
        <taxon>Gunneridae</taxon>
        <taxon>Pentapetalae</taxon>
        <taxon>asterids</taxon>
        <taxon>Ericales</taxon>
        <taxon>Ericaceae</taxon>
        <taxon>Ericoideae</taxon>
        <taxon>Rhodoreae</taxon>
        <taxon>Rhododendron</taxon>
    </lineage>
</organism>
<evidence type="ECO:0000313" key="1">
    <source>
        <dbReference type="EMBL" id="KAI8539767.1"/>
    </source>
</evidence>
<protein>
    <submittedName>
        <fullName evidence="1">Uncharacterized protein</fullName>
    </submittedName>
</protein>
<gene>
    <name evidence="1" type="ORF">RHMOL_Rhmol09G0208500</name>
</gene>
<dbReference type="EMBL" id="CM046396">
    <property type="protein sequence ID" value="KAI8539767.1"/>
    <property type="molecule type" value="Genomic_DNA"/>
</dbReference>
<accession>A0ACC0MFN1</accession>
<evidence type="ECO:0000313" key="2">
    <source>
        <dbReference type="Proteomes" id="UP001062846"/>
    </source>
</evidence>
<proteinExistence type="predicted"/>